<reference evidence="1 2" key="1">
    <citation type="submission" date="2016-08" db="EMBL/GenBank/DDBJ databases">
        <authorList>
            <person name="Seilhamer J.J."/>
        </authorList>
    </citation>
    <scope>NUCLEOTIDE SEQUENCE [LARGE SCALE GENOMIC DNA]</scope>
    <source>
        <strain evidence="1">ING2-E5A</strain>
    </source>
</reference>
<evidence type="ECO:0000313" key="2">
    <source>
        <dbReference type="Proteomes" id="UP000178485"/>
    </source>
</evidence>
<evidence type="ECO:0000313" key="1">
    <source>
        <dbReference type="EMBL" id="SCM59538.1"/>
    </source>
</evidence>
<dbReference type="AlphaFoldDB" id="A0A1G4GAL0"/>
<dbReference type="Proteomes" id="UP000178485">
    <property type="component" value="Chromosome i"/>
</dbReference>
<protein>
    <submittedName>
        <fullName evidence="1">Sigma-70 region 2</fullName>
    </submittedName>
</protein>
<name>A0A1G4GAL0_9BACT</name>
<organism evidence="1 2">
    <name type="scientific">Petrimonas mucosa</name>
    <dbReference type="NCBI Taxonomy" id="1642646"/>
    <lineage>
        <taxon>Bacteria</taxon>
        <taxon>Pseudomonadati</taxon>
        <taxon>Bacteroidota</taxon>
        <taxon>Bacteroidia</taxon>
        <taxon>Bacteroidales</taxon>
        <taxon>Dysgonomonadaceae</taxon>
        <taxon>Petrimonas</taxon>
    </lineage>
</organism>
<proteinExistence type="predicted"/>
<keyword evidence="2" id="KW-1185">Reference proteome</keyword>
<dbReference type="RefSeq" id="WP_071137815.1">
    <property type="nucleotide sequence ID" value="NZ_LT608328.1"/>
</dbReference>
<dbReference type="EMBL" id="LT608328">
    <property type="protein sequence ID" value="SCM59538.1"/>
    <property type="molecule type" value="Genomic_DNA"/>
</dbReference>
<dbReference type="STRING" id="1642646.ING2E5A_2743"/>
<sequence length="275" mass="32663">MAVTFDTLKPDARIFHELNNNPHWWKQFKEDSSLYIEVRKDNQVNVYFEGGSIARIHYCSKHKKLQVFTHHKYLGLPAPSKSSLYIECSDFIDSCLDDVLDRIKTHYSQKSSVDGVVPKEKWSEKYIQGTLIVQSRLYHLDSEFAYIDGETNNRMDLVKCSDGMITFVELKRMRDNRMLHETDATPEVVYQMNRYKQFIEKYSSQLLEYYQKLYDIKKSLELPVPESRPVCINPIPELLIFDSWEKNTKGRDEHRRRLREILLKEDVKFSIKSDF</sequence>
<dbReference type="KEGG" id="pmuc:ING2E5A_2743"/>
<gene>
    <name evidence="1" type="ORF">ING2E5A_2743</name>
</gene>
<accession>A0A1G4GAL0</accession>